<proteinExistence type="predicted"/>
<comment type="caution">
    <text evidence="1">The sequence shown here is derived from an EMBL/GenBank/DDBJ whole genome shotgun (WGS) entry which is preliminary data.</text>
</comment>
<evidence type="ECO:0000313" key="1">
    <source>
        <dbReference type="EMBL" id="KAH0459869.1"/>
    </source>
</evidence>
<dbReference type="Proteomes" id="UP000775213">
    <property type="component" value="Unassembled WGS sequence"/>
</dbReference>
<protein>
    <submittedName>
        <fullName evidence="1">Uncharacterized protein</fullName>
    </submittedName>
</protein>
<evidence type="ECO:0000313" key="2">
    <source>
        <dbReference type="Proteomes" id="UP000775213"/>
    </source>
</evidence>
<reference evidence="1 2" key="1">
    <citation type="journal article" date="2021" name="Hortic Res">
        <title>Chromosome-scale assembly of the Dendrobium chrysotoxum genome enhances the understanding of orchid evolution.</title>
        <authorList>
            <person name="Zhang Y."/>
            <person name="Zhang G.Q."/>
            <person name="Zhang D."/>
            <person name="Liu X.D."/>
            <person name="Xu X.Y."/>
            <person name="Sun W.H."/>
            <person name="Yu X."/>
            <person name="Zhu X."/>
            <person name="Wang Z.W."/>
            <person name="Zhao X."/>
            <person name="Zhong W.Y."/>
            <person name="Chen H."/>
            <person name="Yin W.L."/>
            <person name="Huang T."/>
            <person name="Niu S.C."/>
            <person name="Liu Z.J."/>
        </authorList>
    </citation>
    <scope>NUCLEOTIDE SEQUENCE [LARGE SCALE GENOMIC DNA]</scope>
    <source>
        <strain evidence="1">Lindl</strain>
    </source>
</reference>
<dbReference type="EMBL" id="JAGFBR010000010">
    <property type="protein sequence ID" value="KAH0459869.1"/>
    <property type="molecule type" value="Genomic_DNA"/>
</dbReference>
<name>A0AAV7GDL1_DENCH</name>
<keyword evidence="2" id="KW-1185">Reference proteome</keyword>
<gene>
    <name evidence="1" type="ORF">IEQ34_010532</name>
</gene>
<dbReference type="AlphaFoldDB" id="A0AAV7GDL1"/>
<accession>A0AAV7GDL1</accession>
<organism evidence="1 2">
    <name type="scientific">Dendrobium chrysotoxum</name>
    <name type="common">Orchid</name>
    <dbReference type="NCBI Taxonomy" id="161865"/>
    <lineage>
        <taxon>Eukaryota</taxon>
        <taxon>Viridiplantae</taxon>
        <taxon>Streptophyta</taxon>
        <taxon>Embryophyta</taxon>
        <taxon>Tracheophyta</taxon>
        <taxon>Spermatophyta</taxon>
        <taxon>Magnoliopsida</taxon>
        <taxon>Liliopsida</taxon>
        <taxon>Asparagales</taxon>
        <taxon>Orchidaceae</taxon>
        <taxon>Epidendroideae</taxon>
        <taxon>Malaxideae</taxon>
        <taxon>Dendrobiinae</taxon>
        <taxon>Dendrobium</taxon>
    </lineage>
</organism>
<sequence>MCRKRASEEVLEDKEGIRIQWSEKLEALPYCFTPPPSSLQLLLLYRCSDHSRIGRPKQGKKESKQARKISWKRRSKFFYKRNPHKVRRLLRLQ</sequence>